<reference evidence="6 7" key="1">
    <citation type="journal article" date="2019" name="Appl. Microbiol. Biotechnol.">
        <title>Genome sequence of Isaria javanica and comparative genome analysis insights into family S53 peptidase evolution in fungal entomopathogens.</title>
        <authorList>
            <person name="Lin R."/>
            <person name="Zhang X."/>
            <person name="Xin B."/>
            <person name="Zou M."/>
            <person name="Gao Y."/>
            <person name="Qin F."/>
            <person name="Hu Q."/>
            <person name="Xie B."/>
            <person name="Cheng X."/>
        </authorList>
    </citation>
    <scope>NUCLEOTIDE SEQUENCE [LARGE SCALE GENOMIC DNA]</scope>
    <source>
        <strain evidence="6 7">IJ1G</strain>
    </source>
</reference>
<dbReference type="Pfam" id="PF00891">
    <property type="entry name" value="Methyltransf_2"/>
    <property type="match status" value="1"/>
</dbReference>
<evidence type="ECO:0000313" key="7">
    <source>
        <dbReference type="Proteomes" id="UP000315783"/>
    </source>
</evidence>
<proteinExistence type="predicted"/>
<dbReference type="InterPro" id="IPR029063">
    <property type="entry name" value="SAM-dependent_MTases_sf"/>
</dbReference>
<accession>A0A545V2A5</accession>
<dbReference type="PROSITE" id="PS51683">
    <property type="entry name" value="SAM_OMT_II"/>
    <property type="match status" value="1"/>
</dbReference>
<dbReference type="GO" id="GO:0032259">
    <property type="term" value="P:methylation"/>
    <property type="evidence" value="ECO:0007669"/>
    <property type="project" value="UniProtKB-KW"/>
</dbReference>
<feature type="domain" description="O-methyltransferase dimerisation" evidence="5">
    <location>
        <begin position="30"/>
        <end position="106"/>
    </location>
</feature>
<dbReference type="Pfam" id="PF08100">
    <property type="entry name" value="Dimerisation"/>
    <property type="match status" value="1"/>
</dbReference>
<dbReference type="InterPro" id="IPR001077">
    <property type="entry name" value="COMT_C"/>
</dbReference>
<dbReference type="OrthoDB" id="1535081at2759"/>
<evidence type="ECO:0000256" key="1">
    <source>
        <dbReference type="ARBA" id="ARBA00022603"/>
    </source>
</evidence>
<dbReference type="InterPro" id="IPR036388">
    <property type="entry name" value="WH-like_DNA-bd_sf"/>
</dbReference>
<dbReference type="SUPFAM" id="SSF53335">
    <property type="entry name" value="S-adenosyl-L-methionine-dependent methyltransferases"/>
    <property type="match status" value="1"/>
</dbReference>
<dbReference type="Proteomes" id="UP000315783">
    <property type="component" value="Unassembled WGS sequence"/>
</dbReference>
<protein>
    <submittedName>
        <fullName evidence="6">O-methyltransferase</fullName>
    </submittedName>
</protein>
<dbReference type="AlphaFoldDB" id="A0A545V2A5"/>
<dbReference type="STRING" id="43265.A0A545V2A5"/>
<keyword evidence="7" id="KW-1185">Reference proteome</keyword>
<dbReference type="InterPro" id="IPR012967">
    <property type="entry name" value="COMT_dimerisation"/>
</dbReference>
<dbReference type="GO" id="GO:0008171">
    <property type="term" value="F:O-methyltransferase activity"/>
    <property type="evidence" value="ECO:0007669"/>
    <property type="project" value="InterPro"/>
</dbReference>
<feature type="domain" description="O-methyltransferase C-terminal" evidence="4">
    <location>
        <begin position="205"/>
        <end position="353"/>
    </location>
</feature>
<name>A0A545V2A5_9HYPO</name>
<dbReference type="PANTHER" id="PTHR43712:SF16">
    <property type="entry name" value="O-METHYLTRANSFERASE ELCB"/>
    <property type="match status" value="1"/>
</dbReference>
<dbReference type="Gene3D" id="1.10.10.10">
    <property type="entry name" value="Winged helix-like DNA-binding domain superfamily/Winged helix DNA-binding domain"/>
    <property type="match status" value="1"/>
</dbReference>
<keyword evidence="2 6" id="KW-0808">Transferase</keyword>
<dbReference type="GO" id="GO:0046983">
    <property type="term" value="F:protein dimerization activity"/>
    <property type="evidence" value="ECO:0007669"/>
    <property type="project" value="InterPro"/>
</dbReference>
<dbReference type="InterPro" id="IPR016461">
    <property type="entry name" value="COMT-like"/>
</dbReference>
<evidence type="ECO:0000256" key="3">
    <source>
        <dbReference type="ARBA" id="ARBA00022691"/>
    </source>
</evidence>
<evidence type="ECO:0000256" key="2">
    <source>
        <dbReference type="ARBA" id="ARBA00022679"/>
    </source>
</evidence>
<dbReference type="EMBL" id="SPUK01000007">
    <property type="protein sequence ID" value="TQV95844.1"/>
    <property type="molecule type" value="Genomic_DNA"/>
</dbReference>
<keyword evidence="3" id="KW-0949">S-adenosyl-L-methionine</keyword>
<sequence>MTAPDERASSVRQALESAGAHYMNLIEFGIIKIFIDFKIFDNIPLDGAISIADLADKTGGQEQLLRRFADYLVASEVLAAPSVDEVAHTARSTSYRSTELAANFITHVYQFFLRPMSAWSSYFETHGLAEPSDARSIPLGLGTGHPDLDLYGVLDAEPGLARLFNLAQERSAGIYSLKGVYDFAWMEEKLRSSQPGGGGGPTRLAIVDVGGGHGLALREIVADNPFIAPSRCAVFDLPKTVSAAREKAAASGIHEGVGFHPGTMLEAFPTRVRGALVYLFRRVLSDFVDKDIVMALEQARAAGAADTRIVLVEELVKPGRAKFAIAQDISVMNFGGKRRSEAMWRELAAKAGLEVSGVHEDAKSEFAVLELTPA</sequence>
<organism evidence="6 7">
    <name type="scientific">Cordyceps javanica</name>
    <dbReference type="NCBI Taxonomy" id="43265"/>
    <lineage>
        <taxon>Eukaryota</taxon>
        <taxon>Fungi</taxon>
        <taxon>Dikarya</taxon>
        <taxon>Ascomycota</taxon>
        <taxon>Pezizomycotina</taxon>
        <taxon>Sordariomycetes</taxon>
        <taxon>Hypocreomycetidae</taxon>
        <taxon>Hypocreales</taxon>
        <taxon>Cordycipitaceae</taxon>
        <taxon>Cordyceps</taxon>
    </lineage>
</organism>
<dbReference type="SUPFAM" id="SSF46785">
    <property type="entry name" value="Winged helix' DNA-binding domain"/>
    <property type="match status" value="1"/>
</dbReference>
<evidence type="ECO:0000259" key="4">
    <source>
        <dbReference type="Pfam" id="PF00891"/>
    </source>
</evidence>
<gene>
    <name evidence="6" type="ORF">IF1G_05673</name>
</gene>
<comment type="caution">
    <text evidence="6">The sequence shown here is derived from an EMBL/GenBank/DDBJ whole genome shotgun (WGS) entry which is preliminary data.</text>
</comment>
<evidence type="ECO:0000313" key="6">
    <source>
        <dbReference type="EMBL" id="TQV95844.1"/>
    </source>
</evidence>
<evidence type="ECO:0000259" key="5">
    <source>
        <dbReference type="Pfam" id="PF08100"/>
    </source>
</evidence>
<dbReference type="InterPro" id="IPR036390">
    <property type="entry name" value="WH_DNA-bd_sf"/>
</dbReference>
<dbReference type="PIRSF" id="PIRSF005739">
    <property type="entry name" value="O-mtase"/>
    <property type="match status" value="1"/>
</dbReference>
<dbReference type="Gene3D" id="3.40.50.150">
    <property type="entry name" value="Vaccinia Virus protein VP39"/>
    <property type="match status" value="1"/>
</dbReference>
<dbReference type="PANTHER" id="PTHR43712">
    <property type="entry name" value="PUTATIVE (AFU_ORTHOLOGUE AFUA_4G14580)-RELATED"/>
    <property type="match status" value="1"/>
</dbReference>
<keyword evidence="1 6" id="KW-0489">Methyltransferase</keyword>